<dbReference type="InterPro" id="IPR051376">
    <property type="entry name" value="CWC25_splicing_factor"/>
</dbReference>
<proteinExistence type="inferred from homology"/>
<evidence type="ECO:0000313" key="11">
    <source>
        <dbReference type="EMBL" id="CAG2064541.1"/>
    </source>
</evidence>
<evidence type="ECO:0000256" key="8">
    <source>
        <dbReference type="SAM" id="Coils"/>
    </source>
</evidence>
<keyword evidence="6" id="KW-0508">mRNA splicing</keyword>
<evidence type="ECO:0000259" key="10">
    <source>
        <dbReference type="SMART" id="SM01083"/>
    </source>
</evidence>
<protein>
    <recommendedName>
        <fullName evidence="10">CBF1-interacting co-repressor CIR N-terminal domain-containing protein</fullName>
    </recommendedName>
</protein>
<dbReference type="Pfam" id="PF12542">
    <property type="entry name" value="CWC25"/>
    <property type="match status" value="1"/>
</dbReference>
<dbReference type="PANTHER" id="PTHR16196:SF0">
    <property type="entry name" value="PRE-MRNA-SPLICING FACTOR CWC25 HOMOLOG"/>
    <property type="match status" value="1"/>
</dbReference>
<evidence type="ECO:0000256" key="5">
    <source>
        <dbReference type="ARBA" id="ARBA00023054"/>
    </source>
</evidence>
<dbReference type="EMBL" id="CAJPIN010034971">
    <property type="protein sequence ID" value="CAG2064541.1"/>
    <property type="molecule type" value="Genomic_DNA"/>
</dbReference>
<evidence type="ECO:0000256" key="6">
    <source>
        <dbReference type="ARBA" id="ARBA00023187"/>
    </source>
</evidence>
<dbReference type="Pfam" id="PF10197">
    <property type="entry name" value="Cir_N"/>
    <property type="match status" value="1"/>
</dbReference>
<dbReference type="Proteomes" id="UP001153148">
    <property type="component" value="Unassembled WGS sequence"/>
</dbReference>
<evidence type="ECO:0000313" key="12">
    <source>
        <dbReference type="Proteomes" id="UP001153148"/>
    </source>
</evidence>
<feature type="coiled-coil region" evidence="8">
    <location>
        <begin position="47"/>
        <end position="74"/>
    </location>
</feature>
<evidence type="ECO:0000256" key="3">
    <source>
        <dbReference type="ARBA" id="ARBA00022664"/>
    </source>
</evidence>
<reference evidence="11" key="1">
    <citation type="submission" date="2021-03" db="EMBL/GenBank/DDBJ databases">
        <authorList>
            <person name="Tran Van P."/>
        </authorList>
    </citation>
    <scope>NUCLEOTIDE SEQUENCE</scope>
</reference>
<gene>
    <name evidence="11" type="ORF">TPAB3V08_LOCUS11487</name>
</gene>
<keyword evidence="3" id="KW-0507">mRNA processing</keyword>
<accession>A0ABN7PE15</accession>
<feature type="non-terminal residue" evidence="11">
    <location>
        <position position="150"/>
    </location>
</feature>
<dbReference type="PANTHER" id="PTHR16196">
    <property type="entry name" value="CELL CYCLE CONTROL PROTEIN CWF25"/>
    <property type="match status" value="1"/>
</dbReference>
<evidence type="ECO:0000256" key="2">
    <source>
        <dbReference type="ARBA" id="ARBA00006695"/>
    </source>
</evidence>
<dbReference type="InterPro" id="IPR022209">
    <property type="entry name" value="CWC25"/>
</dbReference>
<evidence type="ECO:0000256" key="1">
    <source>
        <dbReference type="ARBA" id="ARBA00004123"/>
    </source>
</evidence>
<comment type="caution">
    <text evidence="11">The sequence shown here is derived from an EMBL/GenBank/DDBJ whole genome shotgun (WGS) entry which is preliminary data.</text>
</comment>
<dbReference type="SMART" id="SM01083">
    <property type="entry name" value="Cir_N"/>
    <property type="match status" value="1"/>
</dbReference>
<keyword evidence="7" id="KW-0539">Nucleus</keyword>
<keyword evidence="12" id="KW-1185">Reference proteome</keyword>
<evidence type="ECO:0000256" key="4">
    <source>
        <dbReference type="ARBA" id="ARBA00022728"/>
    </source>
</evidence>
<name>A0ABN7PE15_TIMPD</name>
<evidence type="ECO:0000256" key="7">
    <source>
        <dbReference type="ARBA" id="ARBA00023242"/>
    </source>
</evidence>
<feature type="region of interest" description="Disordered" evidence="9">
    <location>
        <begin position="1"/>
        <end position="29"/>
    </location>
</feature>
<comment type="subcellular location">
    <subcellularLocation>
        <location evidence="1">Nucleus</location>
    </subcellularLocation>
</comment>
<keyword evidence="5 8" id="KW-0175">Coiled coil</keyword>
<comment type="similarity">
    <text evidence="2">Belongs to the CWC25 family.</text>
</comment>
<evidence type="ECO:0000256" key="9">
    <source>
        <dbReference type="SAM" id="MobiDB-lite"/>
    </source>
</evidence>
<sequence length="150" mass="17189">MGGGDLPPKLNVLSSGAKLPSSTAEDGEIENLKKSWHPSTMRNMEKVWKAEQRHDQEKRRIAELQREIRAEKTREDIQKFAEDTGVVEKKDDMKLDWMYKGPSGIVDREEYLLGRRIDKTFEQLEQSEKASTSSAKNSVEYGEYGILNLT</sequence>
<keyword evidence="4" id="KW-0747">Spliceosome</keyword>
<feature type="domain" description="CBF1-interacting co-repressor CIR N-terminal" evidence="10">
    <location>
        <begin position="35"/>
        <end position="71"/>
    </location>
</feature>
<organism evidence="11 12">
    <name type="scientific">Timema podura</name>
    <name type="common">Walking stick</name>
    <dbReference type="NCBI Taxonomy" id="61482"/>
    <lineage>
        <taxon>Eukaryota</taxon>
        <taxon>Metazoa</taxon>
        <taxon>Ecdysozoa</taxon>
        <taxon>Arthropoda</taxon>
        <taxon>Hexapoda</taxon>
        <taxon>Insecta</taxon>
        <taxon>Pterygota</taxon>
        <taxon>Neoptera</taxon>
        <taxon>Polyneoptera</taxon>
        <taxon>Phasmatodea</taxon>
        <taxon>Timematodea</taxon>
        <taxon>Timematoidea</taxon>
        <taxon>Timematidae</taxon>
        <taxon>Timema</taxon>
    </lineage>
</organism>
<dbReference type="InterPro" id="IPR019339">
    <property type="entry name" value="CIR_N_dom"/>
</dbReference>